<dbReference type="SMART" id="SM00900">
    <property type="entry name" value="FMN_bind"/>
    <property type="match status" value="1"/>
</dbReference>
<gene>
    <name evidence="11" type="ORF">J2Z70_002630</name>
</gene>
<keyword evidence="7 11" id="KW-0560">Oxidoreductase</keyword>
<dbReference type="SUPFAM" id="SSF51905">
    <property type="entry name" value="FAD/NAD(P)-binding domain"/>
    <property type="match status" value="1"/>
</dbReference>
<evidence type="ECO:0000256" key="6">
    <source>
        <dbReference type="ARBA" id="ARBA00022827"/>
    </source>
</evidence>
<protein>
    <recommendedName>
        <fullName evidence="4">Urocanate reductase</fullName>
        <ecNumber evidence="3">1.3.99.33</ecNumber>
    </recommendedName>
</protein>
<evidence type="ECO:0000256" key="1">
    <source>
        <dbReference type="ARBA" id="ARBA00001917"/>
    </source>
</evidence>
<dbReference type="InterPro" id="IPR050315">
    <property type="entry name" value="FAD-oxidoreductase_2"/>
</dbReference>
<evidence type="ECO:0000256" key="5">
    <source>
        <dbReference type="ARBA" id="ARBA00022630"/>
    </source>
</evidence>
<dbReference type="InterPro" id="IPR027477">
    <property type="entry name" value="Succ_DH/fumarate_Rdtase_cat_sf"/>
</dbReference>
<evidence type="ECO:0000313" key="12">
    <source>
        <dbReference type="Proteomes" id="UP000773462"/>
    </source>
</evidence>
<dbReference type="Pfam" id="PF00890">
    <property type="entry name" value="FAD_binding_2"/>
    <property type="match status" value="1"/>
</dbReference>
<keyword evidence="9" id="KW-0732">Signal</keyword>
<evidence type="ECO:0000256" key="9">
    <source>
        <dbReference type="SAM" id="SignalP"/>
    </source>
</evidence>
<dbReference type="PRINTS" id="PR00368">
    <property type="entry name" value="FADPNR"/>
</dbReference>
<evidence type="ECO:0000256" key="7">
    <source>
        <dbReference type="ARBA" id="ARBA00023002"/>
    </source>
</evidence>
<comment type="caution">
    <text evidence="11">The sequence shown here is derived from an EMBL/GenBank/DDBJ whole genome shotgun (WGS) entry which is preliminary data.</text>
</comment>
<sequence length="619" mass="64983">MRKKNVKKMLSVMLLVSLVILSVAGCSGTKNEDSSKGAGGITYKAGTYTGSADGKNGAVQVEVTFSEHAIDAVKVVNFKETEGVSDASVTKIPKAIVDNQSLKIDAVSGATVTSDAILAAVADCVTQAGVDPLVLNNDVKKVESTEVEDLTTDVVVIGGGAAGMSASLRTDELGLKTILLEKMTYIGGAISISGGNQVVGLSKLQQDAGVTDDSADSIVTDFLANGGNKNVAELLKLFAANVGQTTDWLNQYVGIKYDMAGGLHKLAEYSHDRELAYDQGGPGFAKQARQKVEESGVELYLETRAEKLVTDDSGAVTGVVAKDGTGKTYNITAKAVIMATGGYGNNKDLLSDQLKTALYYGPTSSTGDGIVMAKGEGIDAATRLMEYGKRYPNGVEVSEGIAKSTIVGNIAAFKKSGILVNSAGDRVVNEKSSNRSILEVELTQQKQMLYLLMDQATFDVFKTSLGEAGISQGDIETWLKNNGSTKPYFFHAETAEALATAAGMDAGALQNTINRYNSFVKARKDEDFGRSADYMKESIGSGPYYLVEQKPRFATTMGGLVVNADFEVLNTSSQIISGLYAAGEVVGGVMGDDSPSGANNAWALTSGKLSAEAVVDKLK</sequence>
<evidence type="ECO:0000259" key="10">
    <source>
        <dbReference type="SMART" id="SM00900"/>
    </source>
</evidence>
<organism evidence="11 12">
    <name type="scientific">Paenibacillus silagei</name>
    <dbReference type="NCBI Taxonomy" id="1670801"/>
    <lineage>
        <taxon>Bacteria</taxon>
        <taxon>Bacillati</taxon>
        <taxon>Bacillota</taxon>
        <taxon>Bacilli</taxon>
        <taxon>Bacillales</taxon>
        <taxon>Paenibacillaceae</taxon>
        <taxon>Paenibacillus</taxon>
    </lineage>
</organism>
<evidence type="ECO:0000256" key="8">
    <source>
        <dbReference type="ARBA" id="ARBA00049922"/>
    </source>
</evidence>
<dbReference type="InterPro" id="IPR036188">
    <property type="entry name" value="FAD/NAD-bd_sf"/>
</dbReference>
<feature type="signal peptide" evidence="9">
    <location>
        <begin position="1"/>
        <end position="24"/>
    </location>
</feature>
<feature type="chain" id="PRO_5045363783" description="Urocanate reductase" evidence="9">
    <location>
        <begin position="25"/>
        <end position="619"/>
    </location>
</feature>
<dbReference type="InterPro" id="IPR003953">
    <property type="entry name" value="FAD-dep_OxRdtase_2_FAD-bd"/>
</dbReference>
<proteinExistence type="predicted"/>
<comment type="catalytic activity">
    <reaction evidence="8">
        <text>dihydrourocanate + A = urocanate + AH2</text>
        <dbReference type="Rhea" id="RHEA:36059"/>
        <dbReference type="ChEBI" id="CHEBI:13193"/>
        <dbReference type="ChEBI" id="CHEBI:17499"/>
        <dbReference type="ChEBI" id="CHEBI:27247"/>
        <dbReference type="ChEBI" id="CHEBI:72991"/>
        <dbReference type="EC" id="1.3.99.33"/>
    </reaction>
</comment>
<evidence type="ECO:0000256" key="3">
    <source>
        <dbReference type="ARBA" id="ARBA00013137"/>
    </source>
</evidence>
<dbReference type="GO" id="GO:0016491">
    <property type="term" value="F:oxidoreductase activity"/>
    <property type="evidence" value="ECO:0007669"/>
    <property type="project" value="UniProtKB-KW"/>
</dbReference>
<evidence type="ECO:0000256" key="4">
    <source>
        <dbReference type="ARBA" id="ARBA00015872"/>
    </source>
</evidence>
<accession>A0ABS4NSN4</accession>
<dbReference type="PANTHER" id="PTHR43400:SF10">
    <property type="entry name" value="3-OXOSTEROID 1-DEHYDROGENASE"/>
    <property type="match status" value="1"/>
</dbReference>
<dbReference type="SUPFAM" id="SSF56425">
    <property type="entry name" value="Succinate dehydrogenase/fumarate reductase flavoprotein, catalytic domain"/>
    <property type="match status" value="1"/>
</dbReference>
<dbReference type="InterPro" id="IPR007329">
    <property type="entry name" value="FMN-bd"/>
</dbReference>
<comment type="cofactor">
    <cofactor evidence="2">
        <name>FAD</name>
        <dbReference type="ChEBI" id="CHEBI:57692"/>
    </cofactor>
</comment>
<keyword evidence="5" id="KW-0285">Flavoprotein</keyword>
<dbReference type="PROSITE" id="PS51257">
    <property type="entry name" value="PROKAR_LIPOPROTEIN"/>
    <property type="match status" value="1"/>
</dbReference>
<dbReference type="Gene3D" id="3.50.50.60">
    <property type="entry name" value="FAD/NAD(P)-binding domain"/>
    <property type="match status" value="1"/>
</dbReference>
<dbReference type="RefSeq" id="WP_209873396.1">
    <property type="nucleotide sequence ID" value="NZ_JAGGLV010000007.1"/>
</dbReference>
<dbReference type="EMBL" id="JAGGLV010000007">
    <property type="protein sequence ID" value="MBP2112476.1"/>
    <property type="molecule type" value="Genomic_DNA"/>
</dbReference>
<feature type="domain" description="FMN-binding" evidence="10">
    <location>
        <begin position="54"/>
        <end position="128"/>
    </location>
</feature>
<reference evidence="11 12" key="1">
    <citation type="submission" date="2021-03" db="EMBL/GenBank/DDBJ databases">
        <title>Genomic Encyclopedia of Type Strains, Phase IV (KMG-IV): sequencing the most valuable type-strain genomes for metagenomic binning, comparative biology and taxonomic classification.</title>
        <authorList>
            <person name="Goeker M."/>
        </authorList>
    </citation>
    <scope>NUCLEOTIDE SEQUENCE [LARGE SCALE GENOMIC DNA]</scope>
    <source>
        <strain evidence="11 12">DSM 101953</strain>
    </source>
</reference>
<dbReference type="EC" id="1.3.99.33" evidence="3"/>
<dbReference type="Gene3D" id="3.90.700.10">
    <property type="entry name" value="Succinate dehydrogenase/fumarate reductase flavoprotein, catalytic domain"/>
    <property type="match status" value="1"/>
</dbReference>
<keyword evidence="6" id="KW-0274">FAD</keyword>
<dbReference type="Gene3D" id="3.90.1010.20">
    <property type="match status" value="1"/>
</dbReference>
<name>A0ABS4NSN4_9BACL</name>
<keyword evidence="12" id="KW-1185">Reference proteome</keyword>
<dbReference type="Proteomes" id="UP000773462">
    <property type="component" value="Unassembled WGS sequence"/>
</dbReference>
<evidence type="ECO:0000256" key="2">
    <source>
        <dbReference type="ARBA" id="ARBA00001974"/>
    </source>
</evidence>
<dbReference type="Pfam" id="PF04205">
    <property type="entry name" value="FMN_bind"/>
    <property type="match status" value="1"/>
</dbReference>
<evidence type="ECO:0000313" key="11">
    <source>
        <dbReference type="EMBL" id="MBP2112476.1"/>
    </source>
</evidence>
<comment type="cofactor">
    <cofactor evidence="1">
        <name>FMN</name>
        <dbReference type="ChEBI" id="CHEBI:58210"/>
    </cofactor>
</comment>
<dbReference type="PANTHER" id="PTHR43400">
    <property type="entry name" value="FUMARATE REDUCTASE"/>
    <property type="match status" value="1"/>
</dbReference>